<dbReference type="PANTHER" id="PTHR40396">
    <property type="entry name" value="ATPASE-LIKE PROTEIN"/>
    <property type="match status" value="1"/>
</dbReference>
<dbReference type="GO" id="GO:0016887">
    <property type="term" value="F:ATP hydrolysis activity"/>
    <property type="evidence" value="ECO:0007669"/>
    <property type="project" value="InterPro"/>
</dbReference>
<proteinExistence type="predicted"/>
<dbReference type="GO" id="GO:0005524">
    <property type="term" value="F:ATP binding"/>
    <property type="evidence" value="ECO:0007669"/>
    <property type="project" value="InterPro"/>
</dbReference>
<keyword evidence="2" id="KW-0614">Plasmid</keyword>
<accession>O06042</accession>
<gene>
    <name evidence="2" type="primary">abiLi</name>
</gene>
<geneLocation type="plasmid" evidence="2">
    <name>pND861</name>
</geneLocation>
<reference evidence="2" key="1">
    <citation type="submission" date="1997-03" db="EMBL/GenBank/DDBJ databases">
        <authorList>
            <person name="Deng Y.-M."/>
            <person name="Dunn N.W."/>
        </authorList>
    </citation>
    <scope>NUCLEOTIDE SEQUENCE</scope>
    <source>
        <strain evidence="2">UK19161</strain>
        <plasmid evidence="2">pND861</plasmid>
    </source>
</reference>
<organism evidence="2">
    <name type="scientific">Lactococcus lactis</name>
    <dbReference type="NCBI Taxonomy" id="1358"/>
    <lineage>
        <taxon>Bacteria</taxon>
        <taxon>Bacillati</taxon>
        <taxon>Bacillota</taxon>
        <taxon>Bacilli</taxon>
        <taxon>Lactobacillales</taxon>
        <taxon>Streptococcaceae</taxon>
        <taxon>Lactococcus</taxon>
    </lineage>
</organism>
<evidence type="ECO:0000313" key="2">
    <source>
        <dbReference type="EMBL" id="AAB53710.1"/>
    </source>
</evidence>
<feature type="domain" description="ATPase AAA-type core" evidence="1">
    <location>
        <begin position="49"/>
        <end position="397"/>
    </location>
</feature>
<evidence type="ECO:0000259" key="1">
    <source>
        <dbReference type="Pfam" id="PF13304"/>
    </source>
</evidence>
<protein>
    <submittedName>
        <fullName evidence="2">Abortive phage resistance protein</fullName>
    </submittedName>
</protein>
<dbReference type="SUPFAM" id="SSF52540">
    <property type="entry name" value="P-loop containing nucleoside triphosphate hydrolases"/>
    <property type="match status" value="1"/>
</dbReference>
<dbReference type="PANTHER" id="PTHR40396:SF1">
    <property type="entry name" value="ATPASE AAA-TYPE CORE DOMAIN-CONTAINING PROTEIN"/>
    <property type="match status" value="1"/>
</dbReference>
<reference evidence="2" key="2">
    <citation type="journal article" date="1999" name="J. Biotechnol.">
        <title>Genetic organization and functional analysis of a novel phage abortive infection system, AbiL, from Lactococcus lactis.</title>
        <authorList>
            <person name="Deng Y.M."/>
            <person name="Liu C.Q."/>
            <person name="Dunn N.W."/>
        </authorList>
    </citation>
    <scope>NUCLEOTIDE SEQUENCE</scope>
    <source>
        <strain evidence="2">UK19161</strain>
        <plasmid evidence="2">pND861</plasmid>
    </source>
</reference>
<name>O06042_9LACT</name>
<dbReference type="Pfam" id="PF13304">
    <property type="entry name" value="AAA_21"/>
    <property type="match status" value="1"/>
</dbReference>
<dbReference type="EMBL" id="U94520">
    <property type="protein sequence ID" value="AAB53710.1"/>
    <property type="molecule type" value="Genomic_DNA"/>
</dbReference>
<dbReference type="Gene3D" id="3.40.50.300">
    <property type="entry name" value="P-loop containing nucleotide triphosphate hydrolases"/>
    <property type="match status" value="1"/>
</dbReference>
<sequence length="458" mass="53228">MLVNFRFENFLSFDKLSTFSMAPGKSRQHMEDLIELDIKNNQKLLKLSTIYGANASGKSSFVDAIGISKSLIIRGFYNGLVLSNSYNKNTVDNSLNETKFEYEIVIEDKVYSYGFSVILSLKKFMSEWLYDITNDEKMIYTIDRKDNSYNINDEFLNLDEQSNNRISIYIDDSANDNTQLFLNSLNDGKKTIESKDNSTIFKKVFNWFNNTLEVLGPGDEARGSIASLTQEEEEFKEDLGKYLELNDTGVIDIVQVPVDNLSNVPAKLQERILDNITTDIKKKKKEREDIEISFNTILNTSQNIYIIQNNDEQFEYFELKFKHKNGTLYSLSEESDGTVRLIELFSVLFHNDEKVFVIDEIDRSLHPLLTYNFIESFKKQKSINQLIVTTHEDYILNFELLRRDEVWFVDKNFEGNSSMFSLEEFKERFDKDINTSYLNGRYGGIPNLSCLFSEFAKD</sequence>
<dbReference type="InterPro" id="IPR003959">
    <property type="entry name" value="ATPase_AAA_core"/>
</dbReference>
<dbReference type="AlphaFoldDB" id="O06042"/>
<dbReference type="InterPro" id="IPR027417">
    <property type="entry name" value="P-loop_NTPase"/>
</dbReference>